<dbReference type="RefSeq" id="WP_154502407.1">
    <property type="nucleotide sequence ID" value="NZ_VUMN01000002.1"/>
</dbReference>
<comment type="pathway">
    <text evidence="3 4">Cofactor biosynthesis; coenzyme A biosynthesis; CoA from (R)-pantothenate: step 2/5.</text>
</comment>
<dbReference type="EC" id="6.3.2.5" evidence="3"/>
<comment type="caution">
    <text evidence="3">Lacks conserved residue(s) required for the propagation of feature annotation.</text>
</comment>
<evidence type="ECO:0000256" key="4">
    <source>
        <dbReference type="RuleBase" id="RU364078"/>
    </source>
</evidence>
<dbReference type="AlphaFoldDB" id="A0A7X2NQE2"/>
<dbReference type="InterPro" id="IPR005252">
    <property type="entry name" value="CoaBC"/>
</dbReference>
<dbReference type="SUPFAM" id="SSF102645">
    <property type="entry name" value="CoaB-like"/>
    <property type="match status" value="1"/>
</dbReference>
<feature type="domain" description="DNA/pantothenate metabolism flavoprotein C-terminal" evidence="6">
    <location>
        <begin position="187"/>
        <end position="394"/>
    </location>
</feature>
<dbReference type="Proteomes" id="UP000461880">
    <property type="component" value="Unassembled WGS sequence"/>
</dbReference>
<comment type="catalytic activity">
    <reaction evidence="3 4">
        <text>N-[(R)-4-phosphopantothenoyl]-L-cysteine + H(+) = (R)-4'-phosphopantetheine + CO2</text>
        <dbReference type="Rhea" id="RHEA:16793"/>
        <dbReference type="ChEBI" id="CHEBI:15378"/>
        <dbReference type="ChEBI" id="CHEBI:16526"/>
        <dbReference type="ChEBI" id="CHEBI:59458"/>
        <dbReference type="ChEBI" id="CHEBI:61723"/>
        <dbReference type="EC" id="4.1.1.36"/>
    </reaction>
</comment>
<reference evidence="7 8" key="1">
    <citation type="submission" date="2019-08" db="EMBL/GenBank/DDBJ databases">
        <title>In-depth cultivation of the pig gut microbiome towards novel bacterial diversity and tailored functional studies.</title>
        <authorList>
            <person name="Wylensek D."/>
            <person name="Hitch T.C.A."/>
            <person name="Clavel T."/>
        </authorList>
    </citation>
    <scope>NUCLEOTIDE SEQUENCE [LARGE SCALE GENOMIC DNA]</scope>
    <source>
        <strain evidence="7 8">Oil+RF-744-GAM-WT-6</strain>
    </source>
</reference>
<evidence type="ECO:0000313" key="7">
    <source>
        <dbReference type="EMBL" id="MSS57594.1"/>
    </source>
</evidence>
<feature type="binding site" evidence="3">
    <location>
        <position position="343"/>
    </location>
    <ligand>
        <name>CTP</name>
        <dbReference type="ChEBI" id="CHEBI:37563"/>
    </ligand>
</feature>
<keyword evidence="2 3" id="KW-0456">Lyase</keyword>
<dbReference type="Gene3D" id="3.40.50.1950">
    <property type="entry name" value="Flavin prenyltransferase-like"/>
    <property type="match status" value="1"/>
</dbReference>
<dbReference type="PANTHER" id="PTHR14359">
    <property type="entry name" value="HOMO-OLIGOMERIC FLAVIN CONTAINING CYS DECARBOXYLASE FAMILY"/>
    <property type="match status" value="1"/>
</dbReference>
<dbReference type="GO" id="GO:0004633">
    <property type="term" value="F:phosphopantothenoylcysteine decarboxylase activity"/>
    <property type="evidence" value="ECO:0007669"/>
    <property type="project" value="UniProtKB-UniRule"/>
</dbReference>
<protein>
    <recommendedName>
        <fullName evidence="3">Coenzyme A biosynthesis bifunctional protein CoaBC</fullName>
    </recommendedName>
    <alternativeName>
        <fullName evidence="3">DNA/pantothenate metabolism flavoprotein</fullName>
    </alternativeName>
    <alternativeName>
        <fullName evidence="3">Phosphopantothenoylcysteine synthetase/decarboxylase</fullName>
        <shortName evidence="3">PPCS-PPCDC</shortName>
    </alternativeName>
    <domain>
        <recommendedName>
            <fullName evidence="3">Phosphopantothenoylcysteine decarboxylase</fullName>
            <shortName evidence="3">PPC decarboxylase</shortName>
            <shortName evidence="3">PPC-DC</shortName>
            <ecNumber evidence="3">4.1.1.36</ecNumber>
        </recommendedName>
        <alternativeName>
            <fullName evidence="3">CoaC</fullName>
        </alternativeName>
    </domain>
    <domain>
        <recommendedName>
            <fullName evidence="3">Phosphopantothenate--cysteine ligase</fullName>
            <ecNumber evidence="3">6.3.2.5</ecNumber>
        </recommendedName>
        <alternativeName>
            <fullName evidence="3">CoaB</fullName>
        </alternativeName>
        <alternativeName>
            <fullName evidence="3">Phosphopantothenoylcysteine synthetase</fullName>
            <shortName evidence="3">PPC synthetase</shortName>
            <shortName evidence="3">PPC-S</shortName>
        </alternativeName>
    </domain>
</protein>
<comment type="similarity">
    <text evidence="3 4">In the N-terminal section; belongs to the HFCD (homo-oligomeric flavin containing Cys decarboxylase) superfamily.</text>
</comment>
<dbReference type="EMBL" id="VUMN01000002">
    <property type="protein sequence ID" value="MSS57594.1"/>
    <property type="molecule type" value="Genomic_DNA"/>
</dbReference>
<feature type="binding site" evidence="3">
    <location>
        <position position="280"/>
    </location>
    <ligand>
        <name>CTP</name>
        <dbReference type="ChEBI" id="CHEBI:37563"/>
    </ligand>
</feature>
<dbReference type="InterPro" id="IPR035929">
    <property type="entry name" value="CoaB-like_sf"/>
</dbReference>
<name>A0A7X2NQE2_9FIRM</name>
<comment type="caution">
    <text evidence="7">The sequence shown here is derived from an EMBL/GenBank/DDBJ whole genome shotgun (WGS) entry which is preliminary data.</text>
</comment>
<dbReference type="InterPro" id="IPR003382">
    <property type="entry name" value="Flavoprotein"/>
</dbReference>
<comment type="cofactor">
    <cofactor evidence="3">
        <name>Mg(2+)</name>
        <dbReference type="ChEBI" id="CHEBI:18420"/>
    </cofactor>
</comment>
<dbReference type="HAMAP" id="MF_02225">
    <property type="entry name" value="CoaBC"/>
    <property type="match status" value="1"/>
</dbReference>
<feature type="domain" description="Flavoprotein" evidence="5">
    <location>
        <begin position="9"/>
        <end position="178"/>
    </location>
</feature>
<comment type="function">
    <text evidence="4">Catalyzes two steps in the biosynthesis of coenzyme A. In the first step cysteine is conjugated to 4'-phosphopantothenate to form 4-phosphopantothenoylcysteine, in the latter compound is decarboxylated to form 4'-phosphopantotheine.</text>
</comment>
<keyword evidence="8" id="KW-1185">Reference proteome</keyword>
<comment type="function">
    <text evidence="3">Catalyzes two sequential steps in the biosynthesis of coenzyme A. In the first step cysteine is conjugated to 4'-phosphopantothenate to form 4-phosphopantothenoylcysteine. In the second step the latter compound is decarboxylated to form 4'-phosphopantotheine.</text>
</comment>
<dbReference type="UniPathway" id="UPA00241">
    <property type="reaction ID" value="UER00353"/>
</dbReference>
<dbReference type="GO" id="GO:0010181">
    <property type="term" value="F:FMN binding"/>
    <property type="evidence" value="ECO:0007669"/>
    <property type="project" value="UniProtKB-UniRule"/>
</dbReference>
<gene>
    <name evidence="3 7" type="primary">coaBC</name>
    <name evidence="7" type="ORF">FYJ51_01545</name>
</gene>
<dbReference type="Pfam" id="PF04127">
    <property type="entry name" value="DFP"/>
    <property type="match status" value="1"/>
</dbReference>
<keyword evidence="1 3" id="KW-0210">Decarboxylase</keyword>
<comment type="cofactor">
    <cofactor evidence="3">
        <name>FMN</name>
        <dbReference type="ChEBI" id="CHEBI:58210"/>
    </cofactor>
    <text evidence="3">Binds 1 FMN per subunit.</text>
</comment>
<feature type="binding site" evidence="3">
    <location>
        <position position="325"/>
    </location>
    <ligand>
        <name>CTP</name>
        <dbReference type="ChEBI" id="CHEBI:37563"/>
    </ligand>
</feature>
<comment type="similarity">
    <text evidence="3 4">In the C-terminal section; belongs to the PPC synthetase family.</text>
</comment>
<dbReference type="GO" id="GO:0015941">
    <property type="term" value="P:pantothenate catabolic process"/>
    <property type="evidence" value="ECO:0007669"/>
    <property type="project" value="InterPro"/>
</dbReference>
<sequence length="397" mass="42977">MSEEKKPCVIVGVTGGIAVYKTCGLVSSLTKQGYEVHVLMSEAAEKFVTPLTFQTLSHQRVITDMFSVEYEPDVHHVSLAKKADVFVIAPATADVIAKVANGIADDMLTTTFLAAECPKLLVPAMNTHMLMNPATQDNLEKCRRYGMHILESECGYLACGDTGRGRMPEADEIEDALKQLLVRDPYLKGKKVLITAGPTQEAIDPVRYLTNHSSGKMGYALALAARNAGAEVTLVAGKNHLKDLRGVHMIPVVSAADMAAAVLPLQKDMDLMILAAAVADYTPAETSEEKIHKQEGDAMLELKRTQDILATLGEHKPVGQILVGFSMETENAEQRSLEKLKKKHCDYIVSNNVKEPGAGFAVDTNKVTIFSAEGKKELGLLSKEETAEKILAAVSGR</sequence>
<evidence type="ECO:0000256" key="1">
    <source>
        <dbReference type="ARBA" id="ARBA00022793"/>
    </source>
</evidence>
<dbReference type="GO" id="GO:0071513">
    <property type="term" value="C:phosphopantothenoylcysteine decarboxylase complex"/>
    <property type="evidence" value="ECO:0007669"/>
    <property type="project" value="TreeGrafter"/>
</dbReference>
<organism evidence="7 8">
    <name type="scientific">Stecheria intestinalis</name>
    <dbReference type="NCBI Taxonomy" id="2606630"/>
    <lineage>
        <taxon>Bacteria</taxon>
        <taxon>Bacillati</taxon>
        <taxon>Bacillota</taxon>
        <taxon>Erysipelotrichia</taxon>
        <taxon>Erysipelotrichales</taxon>
        <taxon>Erysipelotrichaceae</taxon>
        <taxon>Stecheria</taxon>
    </lineage>
</organism>
<dbReference type="EC" id="4.1.1.36" evidence="3"/>
<evidence type="ECO:0000256" key="2">
    <source>
        <dbReference type="ARBA" id="ARBA00023239"/>
    </source>
</evidence>
<keyword evidence="3" id="KW-0479">Metal-binding</keyword>
<evidence type="ECO:0000259" key="6">
    <source>
        <dbReference type="Pfam" id="PF04127"/>
    </source>
</evidence>
<proteinExistence type="inferred from homology"/>
<dbReference type="NCBIfam" id="TIGR00521">
    <property type="entry name" value="coaBC_dfp"/>
    <property type="match status" value="1"/>
</dbReference>
<feature type="region of interest" description="Phosphopantothenoylcysteine decarboxylase" evidence="3">
    <location>
        <begin position="1"/>
        <end position="191"/>
    </location>
</feature>
<dbReference type="Pfam" id="PF02441">
    <property type="entry name" value="Flavoprotein"/>
    <property type="match status" value="1"/>
</dbReference>
<dbReference type="GO" id="GO:0015937">
    <property type="term" value="P:coenzyme A biosynthetic process"/>
    <property type="evidence" value="ECO:0007669"/>
    <property type="project" value="UniProtKB-UniRule"/>
</dbReference>
<keyword evidence="3 4" id="KW-0436">Ligase</keyword>
<feature type="binding site" evidence="3">
    <location>
        <position position="290"/>
    </location>
    <ligand>
        <name>CTP</name>
        <dbReference type="ChEBI" id="CHEBI:37563"/>
    </ligand>
</feature>
<dbReference type="InterPro" id="IPR007085">
    <property type="entry name" value="DNA/pantothenate-metab_flavo_C"/>
</dbReference>
<dbReference type="GO" id="GO:0046872">
    <property type="term" value="F:metal ion binding"/>
    <property type="evidence" value="ECO:0007669"/>
    <property type="project" value="UniProtKB-KW"/>
</dbReference>
<keyword evidence="3 4" id="KW-0285">Flavoprotein</keyword>
<evidence type="ECO:0000256" key="3">
    <source>
        <dbReference type="HAMAP-Rule" id="MF_02225"/>
    </source>
</evidence>
<comment type="catalytic activity">
    <reaction evidence="3 4">
        <text>(R)-4'-phosphopantothenate + L-cysteine + CTP = N-[(R)-4-phosphopantothenoyl]-L-cysteine + CMP + diphosphate + H(+)</text>
        <dbReference type="Rhea" id="RHEA:19397"/>
        <dbReference type="ChEBI" id="CHEBI:10986"/>
        <dbReference type="ChEBI" id="CHEBI:15378"/>
        <dbReference type="ChEBI" id="CHEBI:33019"/>
        <dbReference type="ChEBI" id="CHEBI:35235"/>
        <dbReference type="ChEBI" id="CHEBI:37563"/>
        <dbReference type="ChEBI" id="CHEBI:59458"/>
        <dbReference type="ChEBI" id="CHEBI:60377"/>
        <dbReference type="EC" id="6.3.2.5"/>
    </reaction>
</comment>
<feature type="binding site" evidence="3">
    <location>
        <position position="339"/>
    </location>
    <ligand>
        <name>CTP</name>
        <dbReference type="ChEBI" id="CHEBI:37563"/>
    </ligand>
</feature>
<feature type="region of interest" description="Phosphopantothenate--cysteine ligase" evidence="3">
    <location>
        <begin position="192"/>
        <end position="397"/>
    </location>
</feature>
<dbReference type="PANTHER" id="PTHR14359:SF6">
    <property type="entry name" value="PHOSPHOPANTOTHENOYLCYSTEINE DECARBOXYLASE"/>
    <property type="match status" value="1"/>
</dbReference>
<keyword evidence="3" id="KW-0460">Magnesium</keyword>
<dbReference type="InterPro" id="IPR036551">
    <property type="entry name" value="Flavin_trans-like"/>
</dbReference>
<dbReference type="SUPFAM" id="SSF52507">
    <property type="entry name" value="Homo-oligomeric flavin-containing Cys decarboxylases, HFCD"/>
    <property type="match status" value="1"/>
</dbReference>
<keyword evidence="3" id="KW-0511">Multifunctional enzyme</keyword>
<dbReference type="Gene3D" id="3.40.50.10300">
    <property type="entry name" value="CoaB-like"/>
    <property type="match status" value="1"/>
</dbReference>
<evidence type="ECO:0000313" key="8">
    <source>
        <dbReference type="Proteomes" id="UP000461880"/>
    </source>
</evidence>
<feature type="active site" description="Proton donor" evidence="3">
    <location>
        <position position="159"/>
    </location>
</feature>
<keyword evidence="3 4" id="KW-0288">FMN</keyword>
<comment type="pathway">
    <text evidence="3 4">Cofactor biosynthesis; coenzyme A biosynthesis; CoA from (R)-pantothenate: step 3/5.</text>
</comment>
<dbReference type="GO" id="GO:0004632">
    <property type="term" value="F:phosphopantothenate--cysteine ligase activity"/>
    <property type="evidence" value="ECO:0007669"/>
    <property type="project" value="UniProtKB-UniRule"/>
</dbReference>
<accession>A0A7X2NQE2</accession>
<evidence type="ECO:0000259" key="5">
    <source>
        <dbReference type="Pfam" id="PF02441"/>
    </source>
</evidence>